<organism evidence="3 4">
    <name type="scientific">Candidatus Contendobacter odensis Run_B_J11</name>
    <dbReference type="NCBI Taxonomy" id="1400861"/>
    <lineage>
        <taxon>Bacteria</taxon>
        <taxon>Pseudomonadati</taxon>
        <taxon>Pseudomonadota</taxon>
        <taxon>Gammaproteobacteria</taxon>
        <taxon>Candidatus Competibacteraceae</taxon>
        <taxon>Candidatus Contendibacter</taxon>
    </lineage>
</organism>
<feature type="transmembrane region" description="Helical" evidence="2">
    <location>
        <begin position="165"/>
        <end position="186"/>
    </location>
</feature>
<evidence type="ECO:0000313" key="3">
    <source>
        <dbReference type="EMBL" id="CDH44214.1"/>
    </source>
</evidence>
<dbReference type="RefSeq" id="WP_034431397.1">
    <property type="nucleotide sequence ID" value="NZ_CBTK010000066.1"/>
</dbReference>
<proteinExistence type="predicted"/>
<name>A0A7U7J3D6_9GAMM</name>
<feature type="compositionally biased region" description="Low complexity" evidence="1">
    <location>
        <begin position="21"/>
        <end position="41"/>
    </location>
</feature>
<gene>
    <name evidence="3" type="ORF">BN874_1580002</name>
</gene>
<keyword evidence="2" id="KW-1133">Transmembrane helix</keyword>
<comment type="caution">
    <text evidence="3">The sequence shown here is derived from an EMBL/GenBank/DDBJ whole genome shotgun (WGS) entry which is preliminary data.</text>
</comment>
<reference evidence="3 4" key="1">
    <citation type="journal article" date="2014" name="ISME J.">
        <title>Candidatus Competibacter-lineage genomes retrieved from metagenomes reveal functional metabolic diversity.</title>
        <authorList>
            <person name="McIlroy S.J."/>
            <person name="Albertsen M."/>
            <person name="Andresen E.K."/>
            <person name="Saunders A.M."/>
            <person name="Kristiansen R."/>
            <person name="Stokholm-Bjerregaard M."/>
            <person name="Nielsen K.L."/>
            <person name="Nielsen P.H."/>
        </authorList>
    </citation>
    <scope>NUCLEOTIDE SEQUENCE [LARGE SCALE GENOMIC DNA]</scope>
    <source>
        <strain evidence="3 4">Run_B_J11</strain>
    </source>
</reference>
<dbReference type="Proteomes" id="UP000019184">
    <property type="component" value="Unassembled WGS sequence"/>
</dbReference>
<accession>A0A7U7J3D6</accession>
<evidence type="ECO:0000256" key="2">
    <source>
        <dbReference type="SAM" id="Phobius"/>
    </source>
</evidence>
<keyword evidence="2" id="KW-0472">Membrane</keyword>
<dbReference type="AlphaFoldDB" id="A0A7U7J3D6"/>
<dbReference type="EMBL" id="CBTK010000066">
    <property type="protein sequence ID" value="CDH44214.1"/>
    <property type="molecule type" value="Genomic_DNA"/>
</dbReference>
<evidence type="ECO:0000256" key="1">
    <source>
        <dbReference type="SAM" id="MobiDB-lite"/>
    </source>
</evidence>
<evidence type="ECO:0000313" key="4">
    <source>
        <dbReference type="Proteomes" id="UP000019184"/>
    </source>
</evidence>
<feature type="region of interest" description="Disordered" evidence="1">
    <location>
        <begin position="1"/>
        <end position="105"/>
    </location>
</feature>
<keyword evidence="2" id="KW-0812">Transmembrane</keyword>
<keyword evidence="4" id="KW-1185">Reference proteome</keyword>
<protein>
    <submittedName>
        <fullName evidence="3">Uncharacterized protein</fullName>
    </submittedName>
</protein>
<sequence length="283" mass="30614">MSKPADPPDDELRQLLRDTTAVSPAAHPSRAARPAKASAPSDLRAVLREGSSVVGSRNEREARPVAAPPGASLQELLRLSPAAADKPPATRRESAAAPPKTAQSLDQVLREVRSGPVTVEAPPRTAPVPRCTGSAELGQVLRDRPVNLESDEPKASRTNIAASPWFARAGWAIALLLLAVGLVFWWPEQPLEGAAGVLQSLAKAAEQHRSKSGFLPEQLSGLEGFPKDAVEWPAKYWNARDAAGRIEILWIPNGHRHYRIVLRQGAEVWIFNDQEGKSHLVIK</sequence>